<evidence type="ECO:0000313" key="1">
    <source>
        <dbReference type="EMBL" id="KST64072.1"/>
    </source>
</evidence>
<gene>
    <name evidence="1" type="ORF">BC008_40475</name>
    <name evidence="2" type="ORF">BC008_41450</name>
</gene>
<protein>
    <submittedName>
        <fullName evidence="2">Uncharacterized protein</fullName>
    </submittedName>
</protein>
<name>A0A0V7ZJX1_9CYAN</name>
<proteinExistence type="predicted"/>
<evidence type="ECO:0000313" key="2">
    <source>
        <dbReference type="EMBL" id="KST64782.1"/>
    </source>
</evidence>
<dbReference type="EMBL" id="LMTZ01000129">
    <property type="protein sequence ID" value="KST64072.1"/>
    <property type="molecule type" value="Genomic_DNA"/>
</dbReference>
<dbReference type="EMBL" id="LMTZ01000118">
    <property type="protein sequence ID" value="KST64782.1"/>
    <property type="molecule type" value="Genomic_DNA"/>
</dbReference>
<evidence type="ECO:0000313" key="3">
    <source>
        <dbReference type="Proteomes" id="UP000053372"/>
    </source>
</evidence>
<dbReference type="AlphaFoldDB" id="A0A0V7ZJX1"/>
<reference evidence="2 3" key="1">
    <citation type="journal article" date="2015" name="Genome Announc.">
        <title>Draft Genome of the Euendolithic (true boring) Cyanobacterium Mastigocoleus testarum strain BC008.</title>
        <authorList>
            <person name="Guida B.S."/>
            <person name="Garcia-Pichel F."/>
        </authorList>
    </citation>
    <scope>NUCLEOTIDE SEQUENCE [LARGE SCALE GENOMIC DNA]</scope>
    <source>
        <strain evidence="2 3">BC008</strain>
    </source>
</reference>
<sequence length="87" mass="9980">MNDIYKELVETYKKLGTLSFALAEDADNLRITKHGFARGERMIVSFEVLLNAHNRLVQGKHYEAAVLLQKLKDDLTKVSRAEAIYKK</sequence>
<comment type="caution">
    <text evidence="2">The sequence shown here is derived from an EMBL/GenBank/DDBJ whole genome shotgun (WGS) entry which is preliminary data.</text>
</comment>
<dbReference type="Proteomes" id="UP000053372">
    <property type="component" value="Unassembled WGS sequence"/>
</dbReference>
<dbReference type="RefSeq" id="WP_027844071.1">
    <property type="nucleotide sequence ID" value="NZ_LMTZ01000118.1"/>
</dbReference>
<organism evidence="2 3">
    <name type="scientific">Mastigocoleus testarum BC008</name>
    <dbReference type="NCBI Taxonomy" id="371196"/>
    <lineage>
        <taxon>Bacteria</taxon>
        <taxon>Bacillati</taxon>
        <taxon>Cyanobacteriota</taxon>
        <taxon>Cyanophyceae</taxon>
        <taxon>Nostocales</taxon>
        <taxon>Hapalosiphonaceae</taxon>
        <taxon>Mastigocoleus</taxon>
    </lineage>
</organism>
<accession>A0A0V7ZJX1</accession>
<keyword evidence="3" id="KW-1185">Reference proteome</keyword>